<keyword evidence="1" id="KW-1133">Transmembrane helix</keyword>
<dbReference type="EMBL" id="KE504125">
    <property type="protein sequence ID" value="EPT05023.1"/>
    <property type="molecule type" value="Genomic_DNA"/>
</dbReference>
<dbReference type="OrthoDB" id="2564984at2759"/>
<dbReference type="HOGENOM" id="CLU_121057_0_0_1"/>
<evidence type="ECO:0000313" key="2">
    <source>
        <dbReference type="EMBL" id="EPT05023.1"/>
    </source>
</evidence>
<evidence type="ECO:0000256" key="1">
    <source>
        <dbReference type="SAM" id="Phobius"/>
    </source>
</evidence>
<reference evidence="2 3" key="1">
    <citation type="journal article" date="2012" name="Science">
        <title>The Paleozoic origin of enzymatic lignin decomposition reconstructed from 31 fungal genomes.</title>
        <authorList>
            <person name="Floudas D."/>
            <person name="Binder M."/>
            <person name="Riley R."/>
            <person name="Barry K."/>
            <person name="Blanchette R.A."/>
            <person name="Henrissat B."/>
            <person name="Martinez A.T."/>
            <person name="Otillar R."/>
            <person name="Spatafora J.W."/>
            <person name="Yadav J.S."/>
            <person name="Aerts A."/>
            <person name="Benoit I."/>
            <person name="Boyd A."/>
            <person name="Carlson A."/>
            <person name="Copeland A."/>
            <person name="Coutinho P.M."/>
            <person name="de Vries R.P."/>
            <person name="Ferreira P."/>
            <person name="Findley K."/>
            <person name="Foster B."/>
            <person name="Gaskell J."/>
            <person name="Glotzer D."/>
            <person name="Gorecki P."/>
            <person name="Heitman J."/>
            <person name="Hesse C."/>
            <person name="Hori C."/>
            <person name="Igarashi K."/>
            <person name="Jurgens J.A."/>
            <person name="Kallen N."/>
            <person name="Kersten P."/>
            <person name="Kohler A."/>
            <person name="Kuees U."/>
            <person name="Kumar T.K.A."/>
            <person name="Kuo A."/>
            <person name="LaButti K."/>
            <person name="Larrondo L.F."/>
            <person name="Lindquist E."/>
            <person name="Ling A."/>
            <person name="Lombard V."/>
            <person name="Lucas S."/>
            <person name="Lundell T."/>
            <person name="Martin R."/>
            <person name="McLaughlin D.J."/>
            <person name="Morgenstern I."/>
            <person name="Morin E."/>
            <person name="Murat C."/>
            <person name="Nagy L.G."/>
            <person name="Nolan M."/>
            <person name="Ohm R.A."/>
            <person name="Patyshakuliyeva A."/>
            <person name="Rokas A."/>
            <person name="Ruiz-Duenas F.J."/>
            <person name="Sabat G."/>
            <person name="Salamov A."/>
            <person name="Samejima M."/>
            <person name="Schmutz J."/>
            <person name="Slot J.C."/>
            <person name="St John F."/>
            <person name="Stenlid J."/>
            <person name="Sun H."/>
            <person name="Sun S."/>
            <person name="Syed K."/>
            <person name="Tsang A."/>
            <person name="Wiebenga A."/>
            <person name="Young D."/>
            <person name="Pisabarro A."/>
            <person name="Eastwood D.C."/>
            <person name="Martin F."/>
            <person name="Cullen D."/>
            <person name="Grigoriev I.V."/>
            <person name="Hibbett D.S."/>
        </authorList>
    </citation>
    <scope>NUCLEOTIDE SEQUENCE</scope>
    <source>
        <strain evidence="3">FP-58527</strain>
    </source>
</reference>
<keyword evidence="1" id="KW-0812">Transmembrane</keyword>
<dbReference type="InParanoid" id="S8ELE4"/>
<keyword evidence="3" id="KW-1185">Reference proteome</keyword>
<name>S8ELE4_FOMSC</name>
<dbReference type="InterPro" id="IPR019317">
    <property type="entry name" value="BRI3"/>
</dbReference>
<protein>
    <submittedName>
        <fullName evidence="2">Uncharacterized protein</fullName>
    </submittedName>
</protein>
<dbReference type="Pfam" id="PF10164">
    <property type="entry name" value="BRI3"/>
    <property type="match status" value="1"/>
</dbReference>
<organism evidence="2 3">
    <name type="scientific">Fomitopsis schrenkii</name>
    <name type="common">Brown rot fungus</name>
    <dbReference type="NCBI Taxonomy" id="2126942"/>
    <lineage>
        <taxon>Eukaryota</taxon>
        <taxon>Fungi</taxon>
        <taxon>Dikarya</taxon>
        <taxon>Basidiomycota</taxon>
        <taxon>Agaricomycotina</taxon>
        <taxon>Agaricomycetes</taxon>
        <taxon>Polyporales</taxon>
        <taxon>Fomitopsis</taxon>
    </lineage>
</organism>
<evidence type="ECO:0000313" key="3">
    <source>
        <dbReference type="Proteomes" id="UP000015241"/>
    </source>
</evidence>
<keyword evidence="1" id="KW-0472">Membrane</keyword>
<dbReference type="AlphaFoldDB" id="S8ELE4"/>
<accession>S8ELE4</accession>
<sequence>MQAPPSYDDTMKAAVASGPFVPDGTARADQVKVPVMPEANPYSPAGPSSRTPLMPSTTVYNYVNPQTGEHIVSLLPPDHPQMECLQRGGHSPSTRFGILGVLAAIVWFPFGIACCLLDRRVKCARCGMTLDEGLCA</sequence>
<feature type="transmembrane region" description="Helical" evidence="1">
    <location>
        <begin position="96"/>
        <end position="117"/>
    </location>
</feature>
<gene>
    <name evidence="2" type="ORF">FOMPIDRAFT_1112837</name>
</gene>
<dbReference type="Proteomes" id="UP000015241">
    <property type="component" value="Unassembled WGS sequence"/>
</dbReference>
<proteinExistence type="predicted"/>
<dbReference type="eggNOG" id="ENOG502SRXJ">
    <property type="taxonomic scope" value="Eukaryota"/>
</dbReference>